<comment type="cofactor">
    <cofactor evidence="2">
        <name>K(+)</name>
        <dbReference type="ChEBI" id="CHEBI:29103"/>
    </cofactor>
</comment>
<evidence type="ECO:0000256" key="11">
    <source>
        <dbReference type="ARBA" id="ARBA00022840"/>
    </source>
</evidence>
<name>A0A2M8P0H9_9CHLR</name>
<dbReference type="GO" id="GO:0004594">
    <property type="term" value="F:pantothenate kinase activity"/>
    <property type="evidence" value="ECO:0007669"/>
    <property type="project" value="UniProtKB-UniRule"/>
</dbReference>
<accession>A0A2M8P0H9</accession>
<feature type="binding site" evidence="16">
    <location>
        <position position="191"/>
    </location>
    <ligand>
        <name>substrate</name>
    </ligand>
</feature>
<evidence type="ECO:0000256" key="7">
    <source>
        <dbReference type="ARBA" id="ARBA00022490"/>
    </source>
</evidence>
<comment type="function">
    <text evidence="16">Catalyzes the phosphorylation of pantothenate (Pan), the first step in CoA biosynthesis.</text>
</comment>
<evidence type="ECO:0000256" key="8">
    <source>
        <dbReference type="ARBA" id="ARBA00022679"/>
    </source>
</evidence>
<dbReference type="SUPFAM" id="SSF53067">
    <property type="entry name" value="Actin-like ATPase domain"/>
    <property type="match status" value="2"/>
</dbReference>
<feature type="binding site" evidence="16">
    <location>
        <position position="136"/>
    </location>
    <ligand>
        <name>K(+)</name>
        <dbReference type="ChEBI" id="CHEBI:29103"/>
    </ligand>
</feature>
<evidence type="ECO:0000256" key="4">
    <source>
        <dbReference type="ARBA" id="ARBA00005225"/>
    </source>
</evidence>
<evidence type="ECO:0000256" key="6">
    <source>
        <dbReference type="ARBA" id="ARBA00012102"/>
    </source>
</evidence>
<dbReference type="EC" id="2.7.1.33" evidence="6 16"/>
<evidence type="ECO:0000256" key="15">
    <source>
        <dbReference type="ARBA" id="ARBA00040883"/>
    </source>
</evidence>
<keyword evidence="9 16" id="KW-0547">Nucleotide-binding</keyword>
<feature type="binding site" evidence="16">
    <location>
        <begin position="13"/>
        <end position="20"/>
    </location>
    <ligand>
        <name>ATP</name>
        <dbReference type="ChEBI" id="CHEBI:30616"/>
    </ligand>
</feature>
<proteinExistence type="inferred from homology"/>
<dbReference type="GO" id="GO:0005737">
    <property type="term" value="C:cytoplasm"/>
    <property type="evidence" value="ECO:0007669"/>
    <property type="project" value="UniProtKB-SubCell"/>
</dbReference>
<evidence type="ECO:0000313" key="18">
    <source>
        <dbReference type="Proteomes" id="UP000228921"/>
    </source>
</evidence>
<feature type="binding site" evidence="16">
    <location>
        <begin position="114"/>
        <end position="117"/>
    </location>
    <ligand>
        <name>substrate</name>
    </ligand>
</feature>
<comment type="caution">
    <text evidence="17">The sequence shown here is derived from an EMBL/GenBank/DDBJ whole genome shotgun (WGS) entry which is preliminary data.</text>
</comment>
<keyword evidence="13 16" id="KW-0173">Coenzyme A biosynthesis</keyword>
<comment type="subunit">
    <text evidence="5 16">Homodimer.</text>
</comment>
<evidence type="ECO:0000256" key="1">
    <source>
        <dbReference type="ARBA" id="ARBA00001206"/>
    </source>
</evidence>
<comment type="caution">
    <text evidence="16">Lacks conserved residue(s) required for the propagation of feature annotation.</text>
</comment>
<dbReference type="Proteomes" id="UP000228921">
    <property type="component" value="Unassembled WGS sequence"/>
</dbReference>
<gene>
    <name evidence="16" type="primary">coaX</name>
    <name evidence="17" type="ORF">CUN51_06115</name>
</gene>
<dbReference type="NCBIfam" id="TIGR00671">
    <property type="entry name" value="baf"/>
    <property type="match status" value="1"/>
</dbReference>
<comment type="cofactor">
    <cofactor evidence="16">
        <name>NH4(+)</name>
        <dbReference type="ChEBI" id="CHEBI:28938"/>
    </cofactor>
    <cofactor evidence="16">
        <name>K(+)</name>
        <dbReference type="ChEBI" id="CHEBI:29103"/>
    </cofactor>
    <text evidence="16">A monovalent cation. Ammonium or potassium.</text>
</comment>
<organism evidence="17 18">
    <name type="scientific">Candidatus Thermofonsia Clade 1 bacterium</name>
    <dbReference type="NCBI Taxonomy" id="2364210"/>
    <lineage>
        <taxon>Bacteria</taxon>
        <taxon>Bacillati</taxon>
        <taxon>Chloroflexota</taxon>
        <taxon>Candidatus Thermofontia</taxon>
        <taxon>Candidatus Thermofonsia Clade 1</taxon>
    </lineage>
</organism>
<dbReference type="PANTHER" id="PTHR34265">
    <property type="entry name" value="TYPE III PANTOTHENATE KINASE"/>
    <property type="match status" value="1"/>
</dbReference>
<evidence type="ECO:0000256" key="12">
    <source>
        <dbReference type="ARBA" id="ARBA00022958"/>
    </source>
</evidence>
<dbReference type="GO" id="GO:0005524">
    <property type="term" value="F:ATP binding"/>
    <property type="evidence" value="ECO:0007669"/>
    <property type="project" value="UniProtKB-UniRule"/>
</dbReference>
<comment type="pathway">
    <text evidence="4 16">Cofactor biosynthesis; coenzyme A biosynthesis; CoA from (R)-pantothenate: step 1/5.</text>
</comment>
<dbReference type="PANTHER" id="PTHR34265:SF1">
    <property type="entry name" value="TYPE III PANTOTHENATE KINASE"/>
    <property type="match status" value="1"/>
</dbReference>
<dbReference type="InterPro" id="IPR043129">
    <property type="entry name" value="ATPase_NBD"/>
</dbReference>
<evidence type="ECO:0000256" key="13">
    <source>
        <dbReference type="ARBA" id="ARBA00022993"/>
    </source>
</evidence>
<evidence type="ECO:0000256" key="5">
    <source>
        <dbReference type="ARBA" id="ARBA00011738"/>
    </source>
</evidence>
<dbReference type="InterPro" id="IPR004619">
    <property type="entry name" value="Type_III_PanK"/>
</dbReference>
<evidence type="ECO:0000256" key="10">
    <source>
        <dbReference type="ARBA" id="ARBA00022777"/>
    </source>
</evidence>
<dbReference type="AlphaFoldDB" id="A0A2M8P0H9"/>
<evidence type="ECO:0000256" key="14">
    <source>
        <dbReference type="ARBA" id="ARBA00038036"/>
    </source>
</evidence>
<dbReference type="Gene3D" id="3.30.420.40">
    <property type="match status" value="2"/>
</dbReference>
<evidence type="ECO:0000256" key="16">
    <source>
        <dbReference type="HAMAP-Rule" id="MF_01274"/>
    </source>
</evidence>
<feature type="active site" description="Proton acceptor" evidence="16">
    <location>
        <position position="116"/>
    </location>
</feature>
<evidence type="ECO:0000256" key="9">
    <source>
        <dbReference type="ARBA" id="ARBA00022741"/>
    </source>
</evidence>
<keyword evidence="8 16" id="KW-0808">Transferase</keyword>
<evidence type="ECO:0000256" key="2">
    <source>
        <dbReference type="ARBA" id="ARBA00001958"/>
    </source>
</evidence>
<evidence type="ECO:0000256" key="3">
    <source>
        <dbReference type="ARBA" id="ARBA00004496"/>
    </source>
</evidence>
<keyword evidence="16" id="KW-0479">Metal-binding</keyword>
<dbReference type="HAMAP" id="MF_01274">
    <property type="entry name" value="Pantothen_kinase_3"/>
    <property type="match status" value="1"/>
</dbReference>
<evidence type="ECO:0000313" key="17">
    <source>
        <dbReference type="EMBL" id="PJF31050.1"/>
    </source>
</evidence>
<dbReference type="GO" id="GO:0046872">
    <property type="term" value="F:metal ion binding"/>
    <property type="evidence" value="ECO:0007669"/>
    <property type="project" value="UniProtKB-KW"/>
</dbReference>
<feature type="binding site" evidence="16">
    <location>
        <position position="139"/>
    </location>
    <ligand>
        <name>ATP</name>
        <dbReference type="ChEBI" id="CHEBI:30616"/>
    </ligand>
</feature>
<comment type="catalytic activity">
    <reaction evidence="1 16">
        <text>(R)-pantothenate + ATP = (R)-4'-phosphopantothenate + ADP + H(+)</text>
        <dbReference type="Rhea" id="RHEA:16373"/>
        <dbReference type="ChEBI" id="CHEBI:10986"/>
        <dbReference type="ChEBI" id="CHEBI:15378"/>
        <dbReference type="ChEBI" id="CHEBI:29032"/>
        <dbReference type="ChEBI" id="CHEBI:30616"/>
        <dbReference type="ChEBI" id="CHEBI:456216"/>
        <dbReference type="EC" id="2.7.1.33"/>
    </reaction>
</comment>
<dbReference type="GO" id="GO:0015937">
    <property type="term" value="P:coenzyme A biosynthetic process"/>
    <property type="evidence" value="ECO:0007669"/>
    <property type="project" value="UniProtKB-UniRule"/>
</dbReference>
<protein>
    <recommendedName>
        <fullName evidence="15 16">Type III pantothenate kinase</fullName>
        <ecNumber evidence="6 16">2.7.1.33</ecNumber>
    </recommendedName>
    <alternativeName>
        <fullName evidence="16">PanK-III</fullName>
    </alternativeName>
    <alternativeName>
        <fullName evidence="16">Pantothenic acid kinase</fullName>
    </alternativeName>
</protein>
<keyword evidence="11 16" id="KW-0067">ATP-binding</keyword>
<dbReference type="CDD" id="cd24015">
    <property type="entry name" value="ASKHA_NBD_PanK-III"/>
    <property type="match status" value="1"/>
</dbReference>
<comment type="subcellular location">
    <subcellularLocation>
        <location evidence="3 16">Cytoplasm</location>
    </subcellularLocation>
</comment>
<keyword evidence="10 16" id="KW-0418">Kinase</keyword>
<dbReference type="EMBL" id="PGTK01000005">
    <property type="protein sequence ID" value="PJF31050.1"/>
    <property type="molecule type" value="Genomic_DNA"/>
</dbReference>
<dbReference type="UniPathway" id="UPA00241">
    <property type="reaction ID" value="UER00352"/>
</dbReference>
<comment type="similarity">
    <text evidence="14 16">Belongs to the type III pantothenate kinase family.</text>
</comment>
<sequence>MYIPERSALLAIDIGNTNITLGLWYNGAWRHDWRARTVHDKMPDEYAALVRAFLRDVGMSYAVVGDVVMASVVPPLTHAFAELTRKSIGVEPLIVNARLQLGIQIEVDNPEQVGADRIVNAAAVHHLYGGPAIVIDFGTATTFDVISRQGNYIGGSIAPGIGIAHDALVRRAAQLYKVELAPPPSPIGRNTTHAIQSGLFLGYLCMVEGLVARLKAAMPDGDQAKVIATGGLAGLFQQHTNVIEIIAPMLTLDGLRLIHALNVPSQPLAQA</sequence>
<reference evidence="17 18" key="1">
    <citation type="submission" date="2017-11" db="EMBL/GenBank/DDBJ databases">
        <title>Evolution of Phototrophy in the Chloroflexi Phylum Driven by Horizontal Gene Transfer.</title>
        <authorList>
            <person name="Ward L.M."/>
            <person name="Hemp J."/>
            <person name="Shih P.M."/>
            <person name="Mcglynn S.E."/>
            <person name="Fischer W."/>
        </authorList>
    </citation>
    <scope>NUCLEOTIDE SEQUENCE [LARGE SCALE GENOMIC DNA]</scope>
    <source>
        <strain evidence="17">CP2_2F</strain>
    </source>
</reference>
<keyword evidence="12 16" id="KW-0630">Potassium</keyword>
<keyword evidence="7 16" id="KW-0963">Cytoplasm</keyword>
<dbReference type="NCBIfam" id="NF009855">
    <property type="entry name" value="PRK13321.1"/>
    <property type="match status" value="1"/>
</dbReference>
<dbReference type="Pfam" id="PF03309">
    <property type="entry name" value="Pan_kinase"/>
    <property type="match status" value="1"/>
</dbReference>